<sequence length="103" mass="10208">MIVGVRSVLSWLQLPSASTSAASKAAVWSLTNAAQGTLVVGAHLGFMDTGTTAGLDVPEIPPAQAAAQTRPRSRGCGGGVGRRGHPGANQLPSGPPVGLVGAR</sequence>
<proteinExistence type="predicted"/>
<feature type="chain" id="PRO_5038643430" evidence="2">
    <location>
        <begin position="22"/>
        <end position="103"/>
    </location>
</feature>
<reference evidence="3 4" key="1">
    <citation type="submission" date="2016-11" db="EMBL/GenBank/DDBJ databases">
        <authorList>
            <person name="Jaros S."/>
            <person name="Januszkiewicz K."/>
            <person name="Wedrychowicz H."/>
        </authorList>
    </citation>
    <scope>NUCLEOTIDE SEQUENCE [LARGE SCALE GENOMIC DNA]</scope>
    <source>
        <strain evidence="3 4">DSM 43832</strain>
    </source>
</reference>
<organism evidence="3 4">
    <name type="scientific">Pseudonocardia thermophila</name>
    <dbReference type="NCBI Taxonomy" id="1848"/>
    <lineage>
        <taxon>Bacteria</taxon>
        <taxon>Bacillati</taxon>
        <taxon>Actinomycetota</taxon>
        <taxon>Actinomycetes</taxon>
        <taxon>Pseudonocardiales</taxon>
        <taxon>Pseudonocardiaceae</taxon>
        <taxon>Pseudonocardia</taxon>
    </lineage>
</organism>
<feature type="region of interest" description="Disordered" evidence="1">
    <location>
        <begin position="64"/>
        <end position="103"/>
    </location>
</feature>
<dbReference type="STRING" id="1848.SAMN05443637_10499"/>
<keyword evidence="4" id="KW-1185">Reference proteome</keyword>
<evidence type="ECO:0000256" key="1">
    <source>
        <dbReference type="SAM" id="MobiDB-lite"/>
    </source>
</evidence>
<dbReference type="InterPro" id="IPR036291">
    <property type="entry name" value="NAD(P)-bd_dom_sf"/>
</dbReference>
<dbReference type="SUPFAM" id="SSF51735">
    <property type="entry name" value="NAD(P)-binding Rossmann-fold domains"/>
    <property type="match status" value="1"/>
</dbReference>
<dbReference type="AlphaFoldDB" id="A0A1M6QZN5"/>
<keyword evidence="2" id="KW-0732">Signal</keyword>
<evidence type="ECO:0000313" key="3">
    <source>
        <dbReference type="EMBL" id="SHK25596.1"/>
    </source>
</evidence>
<protein>
    <submittedName>
        <fullName evidence="3">Uncharacterized protein</fullName>
    </submittedName>
</protein>
<name>A0A1M6QZN5_PSETH</name>
<evidence type="ECO:0000256" key="2">
    <source>
        <dbReference type="SAM" id="SignalP"/>
    </source>
</evidence>
<feature type="signal peptide" evidence="2">
    <location>
        <begin position="1"/>
        <end position="21"/>
    </location>
</feature>
<dbReference type="Proteomes" id="UP000184363">
    <property type="component" value="Unassembled WGS sequence"/>
</dbReference>
<evidence type="ECO:0000313" key="4">
    <source>
        <dbReference type="Proteomes" id="UP000184363"/>
    </source>
</evidence>
<accession>A0A1M6QZN5</accession>
<dbReference type="EMBL" id="FRAP01000004">
    <property type="protein sequence ID" value="SHK25596.1"/>
    <property type="molecule type" value="Genomic_DNA"/>
</dbReference>
<gene>
    <name evidence="3" type="ORF">SAMN05443637_10499</name>
</gene>